<name>A0A023D502_ACIMT</name>
<dbReference type="RefSeq" id="WP_042058820.1">
    <property type="nucleotide sequence ID" value="NZ_BAND01000054.1"/>
</dbReference>
<comment type="caution">
    <text evidence="2">The sequence shown here is derived from an EMBL/GenBank/DDBJ whole genome shotgun (WGS) entry which is preliminary data.</text>
</comment>
<gene>
    <name evidence="2" type="ORF">Amme_054_030</name>
</gene>
<feature type="transmembrane region" description="Helical" evidence="1">
    <location>
        <begin position="279"/>
        <end position="298"/>
    </location>
</feature>
<evidence type="ECO:0000256" key="1">
    <source>
        <dbReference type="SAM" id="Phobius"/>
    </source>
</evidence>
<feature type="transmembrane region" description="Helical" evidence="1">
    <location>
        <begin position="97"/>
        <end position="116"/>
    </location>
</feature>
<feature type="transmembrane region" description="Helical" evidence="1">
    <location>
        <begin position="12"/>
        <end position="33"/>
    </location>
</feature>
<keyword evidence="3" id="KW-1185">Reference proteome</keyword>
<evidence type="ECO:0000313" key="2">
    <source>
        <dbReference type="EMBL" id="GAJ29228.1"/>
    </source>
</evidence>
<feature type="transmembrane region" description="Helical" evidence="1">
    <location>
        <begin position="220"/>
        <end position="243"/>
    </location>
</feature>
<feature type="transmembrane region" description="Helical" evidence="1">
    <location>
        <begin position="178"/>
        <end position="199"/>
    </location>
</feature>
<sequence>MTAVFEGASEALLWLIQMAIVLLVAPLLVDFGAMIRAWLDGRRAGRWGARWRLLLAGWQAGGAVGVEARLALGFAVAALAVLPIATFWTFFPVLADPLAVGLLLLASRAALWRFAASAGAPVWRRDGAALRFVRGEAWRLGALALILVLVSALIAIALPGANGLAGLTRNLRIDAAPSLAGGLVFMALAMLAIAAPLLDTGACEALFPRAGGRERAVLRLALDLGACGWYVLLADLAMPGLVAGEGWRGQHLLDWAAMPVRLALMAGLGALFDSWRRPGVAVMLAAAGVALVLAGRLGA</sequence>
<proteinExistence type="predicted"/>
<accession>A0A023D502</accession>
<keyword evidence="1" id="KW-0472">Membrane</keyword>
<dbReference type="EMBL" id="BAND01000054">
    <property type="protein sequence ID" value="GAJ29228.1"/>
    <property type="molecule type" value="Genomic_DNA"/>
</dbReference>
<protein>
    <recommendedName>
        <fullName evidence="4">Formate hydrogenlyase subunit 4</fullName>
    </recommendedName>
</protein>
<reference evidence="2 3" key="2">
    <citation type="journal article" date="2014" name="FEMS Microbiol. Lett.">
        <title>Draft genomic DNA sequence of the facultatively methylotrophic bacterium Acidomonas methanolica type strain MB58.</title>
        <authorList>
            <person name="Higashiura N."/>
            <person name="Hadano H."/>
            <person name="Hirakawa H."/>
            <person name="Matsutani M."/>
            <person name="Takabe S."/>
            <person name="Matsushita K."/>
            <person name="Azuma Y."/>
        </authorList>
    </citation>
    <scope>NUCLEOTIDE SEQUENCE [LARGE SCALE GENOMIC DNA]</scope>
    <source>
        <strain evidence="2 3">MB58</strain>
    </source>
</reference>
<evidence type="ECO:0000313" key="3">
    <source>
        <dbReference type="Proteomes" id="UP000019760"/>
    </source>
</evidence>
<evidence type="ECO:0008006" key="4">
    <source>
        <dbReference type="Google" id="ProtNLM"/>
    </source>
</evidence>
<dbReference type="AlphaFoldDB" id="A0A023D502"/>
<keyword evidence="1" id="KW-1133">Transmembrane helix</keyword>
<reference evidence="3" key="1">
    <citation type="journal article" date="2014" name="FEMS Microbiol. Lett.">
        <title>Draft Genomic DNA Sequence of the Facultatively Methylotrophic Bacterium Acidomonas methanolica type strain MB58.</title>
        <authorList>
            <person name="Higashiura N."/>
            <person name="Hadano H."/>
            <person name="Hirakawa H."/>
            <person name="Matsutani M."/>
            <person name="Takabe S."/>
            <person name="Matsushita K."/>
            <person name="Azuma Y."/>
        </authorList>
    </citation>
    <scope>NUCLEOTIDE SEQUENCE [LARGE SCALE GENOMIC DNA]</scope>
    <source>
        <strain evidence="3">MB58</strain>
    </source>
</reference>
<feature type="transmembrane region" description="Helical" evidence="1">
    <location>
        <begin position="137"/>
        <end position="158"/>
    </location>
</feature>
<keyword evidence="1" id="KW-0812">Transmembrane</keyword>
<feature type="transmembrane region" description="Helical" evidence="1">
    <location>
        <begin position="255"/>
        <end position="272"/>
    </location>
</feature>
<dbReference type="OrthoDB" id="7285384at2"/>
<feature type="transmembrane region" description="Helical" evidence="1">
    <location>
        <begin position="70"/>
        <end position="91"/>
    </location>
</feature>
<dbReference type="Proteomes" id="UP000019760">
    <property type="component" value="Unassembled WGS sequence"/>
</dbReference>
<organism evidence="2 3">
    <name type="scientific">Acidomonas methanolica NBRC 104435</name>
    <dbReference type="NCBI Taxonomy" id="1231351"/>
    <lineage>
        <taxon>Bacteria</taxon>
        <taxon>Pseudomonadati</taxon>
        <taxon>Pseudomonadota</taxon>
        <taxon>Alphaproteobacteria</taxon>
        <taxon>Acetobacterales</taxon>
        <taxon>Acetobacteraceae</taxon>
        <taxon>Acidomonas</taxon>
    </lineage>
</organism>